<proteinExistence type="predicted"/>
<gene>
    <name evidence="3" type="ORF">PoB_007555900</name>
</gene>
<evidence type="ECO:0000256" key="2">
    <source>
        <dbReference type="SAM" id="Phobius"/>
    </source>
</evidence>
<keyword evidence="4" id="KW-1185">Reference proteome</keyword>
<dbReference type="Proteomes" id="UP000735302">
    <property type="component" value="Unassembled WGS sequence"/>
</dbReference>
<feature type="transmembrane region" description="Helical" evidence="2">
    <location>
        <begin position="162"/>
        <end position="183"/>
    </location>
</feature>
<evidence type="ECO:0000256" key="1">
    <source>
        <dbReference type="SAM" id="MobiDB-lite"/>
    </source>
</evidence>
<keyword evidence="2" id="KW-0812">Transmembrane</keyword>
<protein>
    <submittedName>
        <fullName evidence="3">Uncharacterized protein</fullName>
    </submittedName>
</protein>
<accession>A0AAV4DYB1</accession>
<name>A0AAV4DYB1_9GAST</name>
<keyword evidence="2" id="KW-0472">Membrane</keyword>
<organism evidence="3 4">
    <name type="scientific">Plakobranchus ocellatus</name>
    <dbReference type="NCBI Taxonomy" id="259542"/>
    <lineage>
        <taxon>Eukaryota</taxon>
        <taxon>Metazoa</taxon>
        <taxon>Spiralia</taxon>
        <taxon>Lophotrochozoa</taxon>
        <taxon>Mollusca</taxon>
        <taxon>Gastropoda</taxon>
        <taxon>Heterobranchia</taxon>
        <taxon>Euthyneura</taxon>
        <taxon>Panpulmonata</taxon>
        <taxon>Sacoglossa</taxon>
        <taxon>Placobranchoidea</taxon>
        <taxon>Plakobranchidae</taxon>
        <taxon>Plakobranchus</taxon>
    </lineage>
</organism>
<dbReference type="AlphaFoldDB" id="A0AAV4DYB1"/>
<evidence type="ECO:0000313" key="4">
    <source>
        <dbReference type="Proteomes" id="UP000735302"/>
    </source>
</evidence>
<reference evidence="3 4" key="1">
    <citation type="journal article" date="2021" name="Elife">
        <title>Chloroplast acquisition without the gene transfer in kleptoplastic sea slugs, Plakobranchus ocellatus.</title>
        <authorList>
            <person name="Maeda T."/>
            <person name="Takahashi S."/>
            <person name="Yoshida T."/>
            <person name="Shimamura S."/>
            <person name="Takaki Y."/>
            <person name="Nagai Y."/>
            <person name="Toyoda A."/>
            <person name="Suzuki Y."/>
            <person name="Arimoto A."/>
            <person name="Ishii H."/>
            <person name="Satoh N."/>
            <person name="Nishiyama T."/>
            <person name="Hasebe M."/>
            <person name="Maruyama T."/>
            <person name="Minagawa J."/>
            <person name="Obokata J."/>
            <person name="Shigenobu S."/>
        </authorList>
    </citation>
    <scope>NUCLEOTIDE SEQUENCE [LARGE SCALE GENOMIC DNA]</scope>
</reference>
<evidence type="ECO:0000313" key="3">
    <source>
        <dbReference type="EMBL" id="GFO49054.1"/>
    </source>
</evidence>
<feature type="compositionally biased region" description="Polar residues" evidence="1">
    <location>
        <begin position="109"/>
        <end position="123"/>
    </location>
</feature>
<keyword evidence="2" id="KW-1133">Transmembrane helix</keyword>
<comment type="caution">
    <text evidence="3">The sequence shown here is derived from an EMBL/GenBank/DDBJ whole genome shotgun (WGS) entry which is preliminary data.</text>
</comment>
<dbReference type="EMBL" id="BLXT01008455">
    <property type="protein sequence ID" value="GFO49054.1"/>
    <property type="molecule type" value="Genomic_DNA"/>
</dbReference>
<sequence>MKCNAAKEEWINQQCQEIEQKLNIDSKFMHAKIKDVSGKKIKCSSPGCIKSKDGTMLMEKKEILNKWSEYVEDRFKDDRCKKPKIKKNIEGSTIHKEEEQPLILPPGPAQQQTEADHNNTSSQNPLWEFGTPLLEPNFHFARLRKHGIYFVHWRDGKNCRDVFVTLFLLLLAWFPDGLINLMVL</sequence>
<feature type="region of interest" description="Disordered" evidence="1">
    <location>
        <begin position="96"/>
        <end position="123"/>
    </location>
</feature>